<dbReference type="Pfam" id="PF16593">
    <property type="entry name" value="Cas9-BH"/>
    <property type="match status" value="1"/>
</dbReference>
<evidence type="ECO:0000256" key="9">
    <source>
        <dbReference type="ARBA" id="ARBA00023118"/>
    </source>
</evidence>
<keyword evidence="7 13" id="KW-0460">Magnesium</keyword>
<dbReference type="Pfam" id="PF16595">
    <property type="entry name" value="Cas9_PI"/>
    <property type="match status" value="1"/>
</dbReference>
<dbReference type="Pfam" id="PF13395">
    <property type="entry name" value="HNH_4"/>
    <property type="match status" value="1"/>
</dbReference>
<dbReference type="NCBIfam" id="TIGR01865">
    <property type="entry name" value="cas_Csn1"/>
    <property type="match status" value="1"/>
</dbReference>
<evidence type="ECO:0000256" key="1">
    <source>
        <dbReference type="ARBA" id="ARBA00001946"/>
    </source>
</evidence>
<dbReference type="CDD" id="cd09643">
    <property type="entry name" value="Csn1"/>
    <property type="match status" value="1"/>
</dbReference>
<dbReference type="RefSeq" id="WP_209558162.1">
    <property type="nucleotide sequence ID" value="NZ_JAEDXU010000007.1"/>
</dbReference>
<dbReference type="Pfam" id="PF22702">
    <property type="entry name" value="Cas9_RuvC"/>
    <property type="match status" value="1"/>
</dbReference>
<dbReference type="HAMAP" id="MF_01480">
    <property type="entry name" value="Cas9"/>
    <property type="match status" value="1"/>
</dbReference>
<evidence type="ECO:0000256" key="8">
    <source>
        <dbReference type="ARBA" id="ARBA00022884"/>
    </source>
</evidence>
<comment type="similarity">
    <text evidence="2">Belongs to the CRISPR-associated protein Cas9 family. Subtype II-A subfamily.</text>
</comment>
<feature type="domain" description="HNH Cas9-type" evidence="14">
    <location>
        <begin position="769"/>
        <end position="928"/>
    </location>
</feature>
<proteinExistence type="inferred from homology"/>
<keyword evidence="3 13" id="KW-0540">Nuclease</keyword>
<keyword evidence="4 13" id="KW-0479">Metal-binding</keyword>
<evidence type="ECO:0000256" key="5">
    <source>
        <dbReference type="ARBA" id="ARBA00022759"/>
    </source>
</evidence>
<evidence type="ECO:0000256" key="7">
    <source>
        <dbReference type="ARBA" id="ARBA00022842"/>
    </source>
</evidence>
<feature type="binding site" evidence="13">
    <location>
        <position position="990"/>
    </location>
    <ligand>
        <name>Mg(2+)</name>
        <dbReference type="ChEBI" id="CHEBI:18420"/>
        <label>2</label>
    </ligand>
</feature>
<feature type="binding site" evidence="13">
    <location>
        <position position="773"/>
    </location>
    <ligand>
        <name>Mg(2+)</name>
        <dbReference type="ChEBI" id="CHEBI:18420"/>
        <label>1</label>
    </ligand>
</feature>
<keyword evidence="10 13" id="KW-0238">DNA-binding</keyword>
<accession>A0ABS4CLN3</accession>
<keyword evidence="11" id="KW-0464">Manganese</keyword>
<protein>
    <recommendedName>
        <fullName evidence="13">CRISPR-associated endonuclease Cas9</fullName>
        <ecNumber evidence="13">3.1.-.-</ecNumber>
    </recommendedName>
</protein>
<sequence length="1337" mass="155024">MKNYTIGLDIGTNSVGYAVLTEDYNLVRRRMKINGNTEKKNVKKNFWGVRLFDEGQTAADRRGKRTTRRRLTRRRNRLAYLQEIFTEEMEQVDSNFFHRLADSFLVANDKCNDRHPIFATLEEEVAYHQQFPTIYHLRKELADSNQKADLRLVYLAIAHIIKYRGHFLIEGNLSTENSSVEETFKQFLQQYNQTFSLQASGELVNPIDEKTNIGTTFTEKMSRARKAESVLKMFPGEKSTGTFMQFLKMIAGNQGNFKKVFSLDEEAKLQFPKEDYDELVESLLAQVGDEYADVFGAAKNVYEAVELSGILTVNDKKTKAKLSASMIERFEDHKKDLKQFKKFIRNELPELYQDMFNNEKVDGYAGYLAGRGLKQEDFYKYIKKHIEKVEGAEYFITKIDQENFLRKQRTFDNGVIPHQIHLDELEAILHRQSVYYPFLKESFLKIKRILTFRIPYYVGPLAKGNSNFAWLTRKKEESITPWNLEEVVDLSQSATDFIEKMTNTDQYLPTEKVLPKHSMLYEKYAVYNELTKVSYTDDRGIVQNFSSHEKEKIVKELFKKNRKVNRKLLELFLRNEYNVENPTIQGIEKAFNASYGTYHDFVKLGVEHGLLDATENEEMFEEIIKILTVFEDRQMIREQLNNYADRLSKEALKKLERRHYTGWGRLSGKLLHGIREKQSQKTILDYLMDDDGASKNINRNFMQLINDNNLSFKEEIRKAQSVNDTKGLHEIVDTLAGSPAIKKGILQSLKIVDELVEIMGYAPQTIVVEMARENQTTAKGKGNSKPRYKALEEAIKDFGGNALKDHPTDNKELQNDRLYLYYLQNGKDMYTGEELNIHNLSSYDIDHIIPQSFTTDNSLDNRVLVSSSKNRGKSDDVPSLEVVKSMKGFWERLHRSNLISERKLNRLIKAEKGGLTEEDKAGFIQRQLVETRQITKNVARILDQRYNPEKDETGKTIRHVQIVTLKSALTSQFRKDFGIYKVREINDYHHAHDAYLNGVVANALLKVYPKLAPEFVYGDYRKFNSYKENKATAKKQFYTNLMKFFTRDEPIIDENGEILWDKKAIAMIKKVMGYQQMNIVKKTEIQKGSFSKESILPKGESAKLIARKNGWDTAKYGGFDSPIIAYSVVIFHEKGKKKKRTESIVGITIMEQRTFEKDPIEYLKNKGYLNPQVYLKLPKYTLYELEDGRRRLLASAREAQKGNQMVLPDHLGTLLYHAKRYDEIEGVSSDYIAAHRTEFSELLEHVKTFAEKYTLADKNLQTIIALYEKNSEADSKELAESFINLMVFNAMGAPADFKFFGKTIPRKRYTSISEILDSTVIDQSITGLYETHRKMGE</sequence>
<dbReference type="InterPro" id="IPR032239">
    <property type="entry name" value="Cas9-BH"/>
</dbReference>
<reference evidence="15 16" key="1">
    <citation type="submission" date="2020-12" db="EMBL/GenBank/DDBJ databases">
        <title>Vagococcus allomyrinae sp. nov. and Enterococcus lavae sp. nov., isolated from the larvae of Allomyrina dichotoma.</title>
        <authorList>
            <person name="Lee S.D."/>
        </authorList>
    </citation>
    <scope>NUCLEOTIDE SEQUENCE [LARGE SCALE GENOMIC DNA]</scope>
    <source>
        <strain evidence="15 16">BWM-S5</strain>
    </source>
</reference>
<evidence type="ECO:0000256" key="11">
    <source>
        <dbReference type="ARBA" id="ARBA00023211"/>
    </source>
</evidence>
<comment type="domain">
    <text evidence="13">Has 2 endonuclease domains. The discontinuous RuvC-like domain cleaves the target DNA noncomplementary to crRNA while the HNH nuclease domain cleaves the target DNA complementary to crRNA.</text>
</comment>
<gene>
    <name evidence="13 15" type="primary">cas9</name>
    <name evidence="15" type="ORF">I6N96_13950</name>
</gene>
<dbReference type="InterPro" id="IPR055228">
    <property type="entry name" value="Cas9_RuvC"/>
</dbReference>
<evidence type="ECO:0000259" key="14">
    <source>
        <dbReference type="PROSITE" id="PS51749"/>
    </source>
</evidence>
<dbReference type="InterPro" id="IPR003615">
    <property type="entry name" value="HNH_nuc"/>
</dbReference>
<keyword evidence="9 13" id="KW-0051">Antiviral defense</keyword>
<dbReference type="InterPro" id="IPR033114">
    <property type="entry name" value="HNH_CAS9"/>
</dbReference>
<dbReference type="InterPro" id="IPR032240">
    <property type="entry name" value="Cas9_REC"/>
</dbReference>
<dbReference type="InterPro" id="IPR036397">
    <property type="entry name" value="RNaseH_sf"/>
</dbReference>
<comment type="similarity">
    <text evidence="13">Belongs to the CRISPR-associated Cas9 family.</text>
</comment>
<feature type="binding site" evidence="13">
    <location>
        <position position="9"/>
    </location>
    <ligand>
        <name>Mg(2+)</name>
        <dbReference type="ChEBI" id="CHEBI:18420"/>
        <label>2</label>
    </ligand>
</feature>
<keyword evidence="5 13" id="KW-0255">Endonuclease</keyword>
<evidence type="ECO:0000256" key="3">
    <source>
        <dbReference type="ARBA" id="ARBA00022722"/>
    </source>
</evidence>
<comment type="caution">
    <text evidence="15">The sequence shown here is derived from an EMBL/GenBank/DDBJ whole genome shotgun (WGS) entry which is preliminary data.</text>
</comment>
<dbReference type="Pfam" id="PF16592">
    <property type="entry name" value="Cas9_REC"/>
    <property type="match status" value="1"/>
</dbReference>
<dbReference type="PROSITE" id="PS51749">
    <property type="entry name" value="HNH_CAS9"/>
    <property type="match status" value="1"/>
</dbReference>
<evidence type="ECO:0000256" key="13">
    <source>
        <dbReference type="HAMAP-Rule" id="MF_01480"/>
    </source>
</evidence>
<comment type="function">
    <text evidence="13">CRISPR (clustered regularly interspaced short palindromic repeat) is an adaptive immune system that provides protection against mobile genetic elements (viruses, transposable elements and conjugative plasmids). CRISPR clusters contain spacers, sequences complementary to antecedent mobile elements, and target invading nucleic acids. CRISPR clusters are transcribed and processed into CRISPR RNA (crRNA). In type II CRISPR systems correct processing of pre-crRNA requires a trans-encoded small RNA (tracrRNA), endogenous ribonuclease 3 (rnc) and this protein. The tracrRNA serves as a guide for ribonuclease 3-aided processing of pre-crRNA. Subsequently Cas9/crRNA/tracrRNA endonucleolytically cleaves linear or circular dsDNA target complementary to the spacer; Cas9 is inactive in the absence of the 2 guide RNAs (gRNA). Cas9 recognizes the protospacer adjacent motif (PAM) in the CRISPR repeat sequences to help distinguish self versus nonself, as targets within the bacterial CRISPR locus do not have PAMs. PAM recognition is also required for catalytic activity.</text>
</comment>
<feature type="active site" description="Proton acceptor for HNH nuclease domain" evidence="13">
    <location>
        <position position="847"/>
    </location>
</feature>
<evidence type="ECO:0000313" key="16">
    <source>
        <dbReference type="Proteomes" id="UP000673375"/>
    </source>
</evidence>
<comment type="subunit">
    <text evidence="12 13">Monomer. Binds crRNA and tracrRNA.</text>
</comment>
<comment type="cofactor">
    <cofactor evidence="1 13">
        <name>Mg(2+)</name>
        <dbReference type="ChEBI" id="CHEBI:18420"/>
    </cofactor>
</comment>
<evidence type="ECO:0000313" key="15">
    <source>
        <dbReference type="EMBL" id="MBP1047383.1"/>
    </source>
</evidence>
<dbReference type="InterPro" id="IPR028629">
    <property type="entry name" value="Cas9"/>
</dbReference>
<dbReference type="Gene3D" id="3.30.420.10">
    <property type="entry name" value="Ribonuclease H-like superfamily/Ribonuclease H"/>
    <property type="match status" value="1"/>
</dbReference>
<dbReference type="EMBL" id="JAEDXU010000007">
    <property type="protein sequence ID" value="MBP1047383.1"/>
    <property type="molecule type" value="Genomic_DNA"/>
</dbReference>
<evidence type="ECO:0000256" key="12">
    <source>
        <dbReference type="ARBA" id="ARBA00046380"/>
    </source>
</evidence>
<evidence type="ECO:0000256" key="10">
    <source>
        <dbReference type="ARBA" id="ARBA00023125"/>
    </source>
</evidence>
<feature type="binding site" evidence="13">
    <location>
        <position position="769"/>
    </location>
    <ligand>
        <name>Mg(2+)</name>
        <dbReference type="ChEBI" id="CHEBI:18420"/>
        <label>1</label>
    </ligand>
</feature>
<evidence type="ECO:0000256" key="2">
    <source>
        <dbReference type="ARBA" id="ARBA00005244"/>
    </source>
</evidence>
<dbReference type="GO" id="GO:0004519">
    <property type="term" value="F:endonuclease activity"/>
    <property type="evidence" value="ECO:0007669"/>
    <property type="project" value="UniProtKB-KW"/>
</dbReference>
<feature type="binding site" evidence="13">
    <location>
        <position position="773"/>
    </location>
    <ligand>
        <name>Mg(2+)</name>
        <dbReference type="ChEBI" id="CHEBI:18420"/>
        <label>2</label>
    </ligand>
</feature>
<evidence type="ECO:0000256" key="4">
    <source>
        <dbReference type="ARBA" id="ARBA00022723"/>
    </source>
</evidence>
<feature type="active site" description="For RuvC-like nuclease domain" evidence="13">
    <location>
        <position position="9"/>
    </location>
</feature>
<organism evidence="15 16">
    <name type="scientific">Enterococcus larvae</name>
    <dbReference type="NCBI Taxonomy" id="2794352"/>
    <lineage>
        <taxon>Bacteria</taxon>
        <taxon>Bacillati</taxon>
        <taxon>Bacillota</taxon>
        <taxon>Bacilli</taxon>
        <taxon>Lactobacillales</taxon>
        <taxon>Enterococcaceae</taxon>
        <taxon>Enterococcus</taxon>
    </lineage>
</organism>
<dbReference type="Proteomes" id="UP000673375">
    <property type="component" value="Unassembled WGS sequence"/>
</dbReference>
<keyword evidence="16" id="KW-1185">Reference proteome</keyword>
<evidence type="ECO:0000256" key="6">
    <source>
        <dbReference type="ARBA" id="ARBA00022801"/>
    </source>
</evidence>
<name>A0ABS4CLN3_9ENTE</name>
<dbReference type="EC" id="3.1.-.-" evidence="13"/>
<dbReference type="Gene3D" id="1.10.30.50">
    <property type="match status" value="1"/>
</dbReference>
<keyword evidence="6 13" id="KW-0378">Hydrolase</keyword>
<dbReference type="InterPro" id="IPR032237">
    <property type="entry name" value="Cas9_PI"/>
</dbReference>
<keyword evidence="8 13" id="KW-0694">RNA-binding</keyword>
<feature type="binding site" evidence="13">
    <location>
        <position position="9"/>
    </location>
    <ligand>
        <name>Mg(2+)</name>
        <dbReference type="ChEBI" id="CHEBI:18420"/>
        <label>1</label>
    </ligand>
</feature>